<sequence>MSSCVVFLSINGCEKQLLTATPIDADELFDDLWIFSLSNYELQKQLNDSNPSEQNYVEVICEIKDGFVVMDWVKNNPRRWGVRVDCICCSQKSDVFHLLSPSARHNYCGSDIDQWVVNNGGDSRHLCGRRRRNHRPTYARRRQKHYLSHFGWLRIRFRLWKRSSRPTLPTATLMSRALREMEEIDPRAFNS</sequence>
<accession>A0A8J4RXR7</accession>
<evidence type="ECO:0000313" key="1">
    <source>
        <dbReference type="EMBL" id="KAF3975333.1"/>
    </source>
</evidence>
<reference evidence="1" key="1">
    <citation type="submission" date="2020-03" db="EMBL/GenBank/DDBJ databases">
        <title>Castanea mollissima Vanexum genome sequencing.</title>
        <authorList>
            <person name="Staton M."/>
        </authorList>
    </citation>
    <scope>NUCLEOTIDE SEQUENCE</scope>
    <source>
        <tissue evidence="1">Leaf</tissue>
    </source>
</reference>
<evidence type="ECO:0000313" key="2">
    <source>
        <dbReference type="Proteomes" id="UP000737018"/>
    </source>
</evidence>
<name>A0A8J4RXR7_9ROSI</name>
<comment type="caution">
    <text evidence="1">The sequence shown here is derived from an EMBL/GenBank/DDBJ whole genome shotgun (WGS) entry which is preliminary data.</text>
</comment>
<proteinExistence type="predicted"/>
<dbReference type="EMBL" id="JRKL02000087">
    <property type="protein sequence ID" value="KAF3975333.1"/>
    <property type="molecule type" value="Genomic_DNA"/>
</dbReference>
<protein>
    <submittedName>
        <fullName evidence="1">Uncharacterized protein</fullName>
    </submittedName>
</protein>
<gene>
    <name evidence="1" type="ORF">CMV_001403</name>
</gene>
<keyword evidence="2" id="KW-1185">Reference proteome</keyword>
<dbReference type="Proteomes" id="UP000737018">
    <property type="component" value="Unassembled WGS sequence"/>
</dbReference>
<dbReference type="AlphaFoldDB" id="A0A8J4RXR7"/>
<organism evidence="1 2">
    <name type="scientific">Castanea mollissima</name>
    <name type="common">Chinese chestnut</name>
    <dbReference type="NCBI Taxonomy" id="60419"/>
    <lineage>
        <taxon>Eukaryota</taxon>
        <taxon>Viridiplantae</taxon>
        <taxon>Streptophyta</taxon>
        <taxon>Embryophyta</taxon>
        <taxon>Tracheophyta</taxon>
        <taxon>Spermatophyta</taxon>
        <taxon>Magnoliopsida</taxon>
        <taxon>eudicotyledons</taxon>
        <taxon>Gunneridae</taxon>
        <taxon>Pentapetalae</taxon>
        <taxon>rosids</taxon>
        <taxon>fabids</taxon>
        <taxon>Fagales</taxon>
        <taxon>Fagaceae</taxon>
        <taxon>Castanea</taxon>
    </lineage>
</organism>